<feature type="region of interest" description="Disordered" evidence="3">
    <location>
        <begin position="159"/>
        <end position="273"/>
    </location>
</feature>
<sequence length="273" mass="32121">MNQIREVERINQEELARGISGTSASWHAKYARSAWVFVGNLAYELTEGDVLAVMSEYGEIDDFHLVRDEDTGKSKGFCFCKYCDARSCVLAVDNLCGFQMNQGRSLRVDHVESYRLPKSLQDKEEELQKRLQENEGLEGHAYEGVELKNDFSFHQGQDLFAPKASKRKKSTEEEDPNRPEGRKSKEEQKREKERRKRERAQIRQEREERRREKRAKHMKDGDEAEDRSKGERHRSSSSSRKHKKSSRKDDKKKRKKSERRSRSRSRSPPSRKR</sequence>
<feature type="domain" description="RRM" evidence="4">
    <location>
        <begin position="34"/>
        <end position="113"/>
    </location>
</feature>
<dbReference type="OrthoDB" id="2573941at2759"/>
<dbReference type="AlphaFoldDB" id="A0A9N8HXX6"/>
<feature type="compositionally biased region" description="Basic and acidic residues" evidence="3">
    <location>
        <begin position="176"/>
        <end position="191"/>
    </location>
</feature>
<dbReference type="GO" id="GO:0005686">
    <property type="term" value="C:U2 snRNP"/>
    <property type="evidence" value="ECO:0007669"/>
    <property type="project" value="TreeGrafter"/>
</dbReference>
<feature type="compositionally biased region" description="Basic residues" evidence="3">
    <location>
        <begin position="239"/>
        <end position="273"/>
    </location>
</feature>
<dbReference type="Pfam" id="PF00076">
    <property type="entry name" value="RRM_1"/>
    <property type="match status" value="1"/>
</dbReference>
<dbReference type="GO" id="GO:0071013">
    <property type="term" value="C:catalytic step 2 spliceosome"/>
    <property type="evidence" value="ECO:0007669"/>
    <property type="project" value="TreeGrafter"/>
</dbReference>
<evidence type="ECO:0000313" key="5">
    <source>
        <dbReference type="EMBL" id="CAB9526798.1"/>
    </source>
</evidence>
<dbReference type="InterPro" id="IPR051847">
    <property type="entry name" value="RNA_proc/Spliceosome_comp"/>
</dbReference>
<keyword evidence="1 2" id="KW-0694">RNA-binding</keyword>
<dbReference type="GO" id="GO:0071011">
    <property type="term" value="C:precatalytic spliceosome"/>
    <property type="evidence" value="ECO:0007669"/>
    <property type="project" value="TreeGrafter"/>
</dbReference>
<dbReference type="InterPro" id="IPR035979">
    <property type="entry name" value="RBD_domain_sf"/>
</dbReference>
<dbReference type="PROSITE" id="PS50102">
    <property type="entry name" value="RRM"/>
    <property type="match status" value="1"/>
</dbReference>
<organism evidence="5 6">
    <name type="scientific">Seminavis robusta</name>
    <dbReference type="NCBI Taxonomy" id="568900"/>
    <lineage>
        <taxon>Eukaryota</taxon>
        <taxon>Sar</taxon>
        <taxon>Stramenopiles</taxon>
        <taxon>Ochrophyta</taxon>
        <taxon>Bacillariophyta</taxon>
        <taxon>Bacillariophyceae</taxon>
        <taxon>Bacillariophycidae</taxon>
        <taxon>Naviculales</taxon>
        <taxon>Naviculaceae</taxon>
        <taxon>Seminavis</taxon>
    </lineage>
</organism>
<protein>
    <submittedName>
        <fullName evidence="5">U2 snRNP component IST3</fullName>
    </submittedName>
</protein>
<evidence type="ECO:0000259" key="4">
    <source>
        <dbReference type="PROSITE" id="PS50102"/>
    </source>
</evidence>
<dbReference type="Proteomes" id="UP001153069">
    <property type="component" value="Unassembled WGS sequence"/>
</dbReference>
<gene>
    <name evidence="5" type="ORF">SEMRO_1891_G303780.1</name>
</gene>
<dbReference type="GO" id="GO:0000398">
    <property type="term" value="P:mRNA splicing, via spliceosome"/>
    <property type="evidence" value="ECO:0007669"/>
    <property type="project" value="InterPro"/>
</dbReference>
<feature type="compositionally biased region" description="Basic and acidic residues" evidence="3">
    <location>
        <begin position="218"/>
        <end position="229"/>
    </location>
</feature>
<dbReference type="SMART" id="SM00360">
    <property type="entry name" value="RRM"/>
    <property type="match status" value="1"/>
</dbReference>
<dbReference type="GO" id="GO:0003723">
    <property type="term" value="F:RNA binding"/>
    <property type="evidence" value="ECO:0007669"/>
    <property type="project" value="UniProtKB-UniRule"/>
</dbReference>
<evidence type="ECO:0000313" key="6">
    <source>
        <dbReference type="Proteomes" id="UP001153069"/>
    </source>
</evidence>
<dbReference type="InterPro" id="IPR000504">
    <property type="entry name" value="RRM_dom"/>
</dbReference>
<dbReference type="EMBL" id="CAICTM010001889">
    <property type="protein sequence ID" value="CAB9526798.1"/>
    <property type="molecule type" value="Genomic_DNA"/>
</dbReference>
<proteinExistence type="predicted"/>
<dbReference type="CDD" id="cd12411">
    <property type="entry name" value="RRM_ist3_like"/>
    <property type="match status" value="1"/>
</dbReference>
<dbReference type="PANTHER" id="PTHR45880">
    <property type="entry name" value="RNA-BINDING MOTIF PROTEIN, X-LINKED 2"/>
    <property type="match status" value="1"/>
</dbReference>
<feature type="compositionally biased region" description="Basic and acidic residues" evidence="3">
    <location>
        <begin position="199"/>
        <end position="210"/>
    </location>
</feature>
<evidence type="ECO:0000256" key="2">
    <source>
        <dbReference type="PROSITE-ProRule" id="PRU00176"/>
    </source>
</evidence>
<accession>A0A9N8HXX6</accession>
<dbReference type="InterPro" id="IPR045844">
    <property type="entry name" value="RRM_Ist3-like"/>
</dbReference>
<keyword evidence="6" id="KW-1185">Reference proteome</keyword>
<evidence type="ECO:0000256" key="1">
    <source>
        <dbReference type="ARBA" id="ARBA00022884"/>
    </source>
</evidence>
<reference evidence="5" key="1">
    <citation type="submission" date="2020-06" db="EMBL/GenBank/DDBJ databases">
        <authorList>
            <consortium name="Plant Systems Biology data submission"/>
        </authorList>
    </citation>
    <scope>NUCLEOTIDE SEQUENCE</scope>
    <source>
        <strain evidence="5">D6</strain>
    </source>
</reference>
<name>A0A9N8HXX6_9STRA</name>
<dbReference type="SUPFAM" id="SSF54928">
    <property type="entry name" value="RNA-binding domain, RBD"/>
    <property type="match status" value="1"/>
</dbReference>
<evidence type="ECO:0000256" key="3">
    <source>
        <dbReference type="SAM" id="MobiDB-lite"/>
    </source>
</evidence>
<comment type="caution">
    <text evidence="5">The sequence shown here is derived from an EMBL/GenBank/DDBJ whole genome shotgun (WGS) entry which is preliminary data.</text>
</comment>
<dbReference type="PANTHER" id="PTHR45880:SF1">
    <property type="entry name" value="RNA-BINDING MOTIF PROTEIN, X-LINKED 2"/>
    <property type="match status" value="1"/>
</dbReference>
<dbReference type="Gene3D" id="3.30.70.330">
    <property type="match status" value="1"/>
</dbReference>
<dbReference type="InterPro" id="IPR012677">
    <property type="entry name" value="Nucleotide-bd_a/b_plait_sf"/>
</dbReference>